<accession>A0ACC0BU71</accession>
<comment type="caution">
    <text evidence="1">The sequence shown here is derived from an EMBL/GenBank/DDBJ whole genome shotgun (WGS) entry which is preliminary data.</text>
</comment>
<evidence type="ECO:0000313" key="2">
    <source>
        <dbReference type="Proteomes" id="UP001060085"/>
    </source>
</evidence>
<organism evidence="1 2">
    <name type="scientific">Catharanthus roseus</name>
    <name type="common">Madagascar periwinkle</name>
    <name type="synonym">Vinca rosea</name>
    <dbReference type="NCBI Taxonomy" id="4058"/>
    <lineage>
        <taxon>Eukaryota</taxon>
        <taxon>Viridiplantae</taxon>
        <taxon>Streptophyta</taxon>
        <taxon>Embryophyta</taxon>
        <taxon>Tracheophyta</taxon>
        <taxon>Spermatophyta</taxon>
        <taxon>Magnoliopsida</taxon>
        <taxon>eudicotyledons</taxon>
        <taxon>Gunneridae</taxon>
        <taxon>Pentapetalae</taxon>
        <taxon>asterids</taxon>
        <taxon>lamiids</taxon>
        <taxon>Gentianales</taxon>
        <taxon>Apocynaceae</taxon>
        <taxon>Rauvolfioideae</taxon>
        <taxon>Vinceae</taxon>
        <taxon>Catharanthinae</taxon>
        <taxon>Catharanthus</taxon>
    </lineage>
</organism>
<dbReference type="EMBL" id="CM044702">
    <property type="protein sequence ID" value="KAI5676093.1"/>
    <property type="molecule type" value="Genomic_DNA"/>
</dbReference>
<dbReference type="Proteomes" id="UP001060085">
    <property type="component" value="Linkage Group LG02"/>
</dbReference>
<keyword evidence="2" id="KW-1185">Reference proteome</keyword>
<evidence type="ECO:0000313" key="1">
    <source>
        <dbReference type="EMBL" id="KAI5676093.1"/>
    </source>
</evidence>
<gene>
    <name evidence="1" type="ORF">M9H77_07043</name>
</gene>
<protein>
    <submittedName>
        <fullName evidence="1">Uncharacterized protein</fullName>
    </submittedName>
</protein>
<reference evidence="2" key="1">
    <citation type="journal article" date="2023" name="Nat. Plants">
        <title>Single-cell RNA sequencing provides a high-resolution roadmap for understanding the multicellular compartmentation of specialized metabolism.</title>
        <authorList>
            <person name="Sun S."/>
            <person name="Shen X."/>
            <person name="Li Y."/>
            <person name="Li Y."/>
            <person name="Wang S."/>
            <person name="Li R."/>
            <person name="Zhang H."/>
            <person name="Shen G."/>
            <person name="Guo B."/>
            <person name="Wei J."/>
            <person name="Xu J."/>
            <person name="St-Pierre B."/>
            <person name="Chen S."/>
            <person name="Sun C."/>
        </authorList>
    </citation>
    <scope>NUCLEOTIDE SEQUENCE [LARGE SCALE GENOMIC DNA]</scope>
</reference>
<name>A0ACC0BU71_CATRO</name>
<proteinExistence type="predicted"/>
<sequence>MVSREKASENLIVKGFIKEGCTHWVAHGEYTYTGLSTSAMNNSMAPKTRRAHRQEVESPLNEEIHLEEESIGEEHLEEPSNEDYNEFTHPNNDNVRIGKDLPIDITDWCLVPKDDKKELLNRDELTENTSQMPPGEVYSFRPNNVFGQEYDLNLRTFWSLLCFAKKTGTNAKWYMMKTCDAFIVLAQLYSSFTEGATDFYARPLVPS</sequence>